<accession>A0A4R6RJI8</accession>
<gene>
    <name evidence="2" type="ORF">EDD54_0509</name>
</gene>
<keyword evidence="1" id="KW-0732">Signal</keyword>
<dbReference type="OrthoDB" id="8448394at2"/>
<dbReference type="EMBL" id="SNXY01000006">
    <property type="protein sequence ID" value="TDP86630.1"/>
    <property type="molecule type" value="Genomic_DNA"/>
</dbReference>
<reference evidence="2 3" key="1">
    <citation type="submission" date="2019-03" db="EMBL/GenBank/DDBJ databases">
        <title>Genomic Encyclopedia of Type Strains, Phase IV (KMG-IV): sequencing the most valuable type-strain genomes for metagenomic binning, comparative biology and taxonomic classification.</title>
        <authorList>
            <person name="Goeker M."/>
        </authorList>
    </citation>
    <scope>NUCLEOTIDE SEQUENCE [LARGE SCALE GENOMIC DNA]</scope>
    <source>
        <strain evidence="2 3">DSM 102969</strain>
    </source>
</reference>
<dbReference type="Proteomes" id="UP000294547">
    <property type="component" value="Unassembled WGS sequence"/>
</dbReference>
<feature type="signal peptide" evidence="1">
    <location>
        <begin position="1"/>
        <end position="26"/>
    </location>
</feature>
<proteinExistence type="predicted"/>
<protein>
    <submittedName>
        <fullName evidence="2">Uncharacterized protein</fullName>
    </submittedName>
</protein>
<dbReference type="AlphaFoldDB" id="A0A4R6RJI8"/>
<organism evidence="2 3">
    <name type="scientific">Oharaeibacter diazotrophicus</name>
    <dbReference type="NCBI Taxonomy" id="1920512"/>
    <lineage>
        <taxon>Bacteria</taxon>
        <taxon>Pseudomonadati</taxon>
        <taxon>Pseudomonadota</taxon>
        <taxon>Alphaproteobacteria</taxon>
        <taxon>Hyphomicrobiales</taxon>
        <taxon>Pleomorphomonadaceae</taxon>
        <taxon>Oharaeibacter</taxon>
    </lineage>
</organism>
<evidence type="ECO:0000313" key="3">
    <source>
        <dbReference type="Proteomes" id="UP000294547"/>
    </source>
</evidence>
<evidence type="ECO:0000313" key="2">
    <source>
        <dbReference type="EMBL" id="TDP86630.1"/>
    </source>
</evidence>
<comment type="caution">
    <text evidence="2">The sequence shown here is derived from an EMBL/GenBank/DDBJ whole genome shotgun (WGS) entry which is preliminary data.</text>
</comment>
<name>A0A4R6RJI8_9HYPH</name>
<evidence type="ECO:0000256" key="1">
    <source>
        <dbReference type="SAM" id="SignalP"/>
    </source>
</evidence>
<dbReference type="RefSeq" id="WP_126536873.1">
    <property type="nucleotide sequence ID" value="NZ_BSPM01000008.1"/>
</dbReference>
<keyword evidence="3" id="KW-1185">Reference proteome</keyword>
<sequence>MVLRVFQIPVAVAVGVLALVPSPAWAAAPVAACFSSCMKPYAPTSDDYFPFADHVKACRDRCDAATLDAMRADGSYAAYASCERAPLDKADFRALRAANASWQSQFNVFLWDVRNVFPDRVLTGITVRTQDMNLIDVDLEAVGVIPPGATGTFVIPDFFDGYPAVRYATKVTSVTACRIK</sequence>
<feature type="chain" id="PRO_5020367311" evidence="1">
    <location>
        <begin position="27"/>
        <end position="180"/>
    </location>
</feature>